<name>A0A225SLR7_9BURK</name>
<accession>A0A225SLR7</accession>
<sequence>MVSINAANIIIDGPHPSDSRWQGKLISQTSLYHFFDSHPRGPGENWPRIAIRIDDYSETLVPANSGIEMQYMSQMPGSSQPNVARPVECIKFTAVIWKTQKQSERIENVVHCNADIRMNEATLSVGALTNYASLMSPASVSSGQVRTFGPKSPSKLLPDYTQQDNRLYTTGRYLFGSLFTQLGYRGPLDGDPRLWFINLAQKSN</sequence>
<reference evidence="1 2" key="1">
    <citation type="journal article" date="2010" name="Int. J. Syst. Evol. Microbiol.">
        <title>Reclassification of Herbaspirillum putei as a later heterotypic synonym of Herbaspirillum huttiense, with the description of H. huttiense subsp. huttiense subsp. nov. and H. huttiense subsp. putei subsp. nov., comb. nov., and description of Herbaspirillum aquaticum sp. nov.</title>
        <authorList>
            <person name="Dobritsa A.P."/>
            <person name="Reddy M.C."/>
            <person name="Samadpour M."/>
        </authorList>
    </citation>
    <scope>NUCLEOTIDE SEQUENCE [LARGE SCALE GENOMIC DNA]</scope>
    <source>
        <strain evidence="1 2">IEH 4430</strain>
    </source>
</reference>
<evidence type="ECO:0000313" key="2">
    <source>
        <dbReference type="Proteomes" id="UP000214747"/>
    </source>
</evidence>
<gene>
    <name evidence="1" type="ORF">CEJ45_24085</name>
</gene>
<protein>
    <submittedName>
        <fullName evidence="1">Uncharacterized protein</fullName>
    </submittedName>
</protein>
<dbReference type="Proteomes" id="UP000214747">
    <property type="component" value="Unassembled WGS sequence"/>
</dbReference>
<proteinExistence type="predicted"/>
<dbReference type="EMBL" id="NJGV01000039">
    <property type="protein sequence ID" value="OWY31835.1"/>
    <property type="molecule type" value="Genomic_DNA"/>
</dbReference>
<organism evidence="1 2">
    <name type="scientific">Herbaspirillum aquaticum</name>
    <dbReference type="NCBI Taxonomy" id="568783"/>
    <lineage>
        <taxon>Bacteria</taxon>
        <taxon>Pseudomonadati</taxon>
        <taxon>Pseudomonadota</taxon>
        <taxon>Betaproteobacteria</taxon>
        <taxon>Burkholderiales</taxon>
        <taxon>Oxalobacteraceae</taxon>
        <taxon>Herbaspirillum</taxon>
    </lineage>
</organism>
<dbReference type="AlphaFoldDB" id="A0A225SLR7"/>
<keyword evidence="2" id="KW-1185">Reference proteome</keyword>
<comment type="caution">
    <text evidence="1">The sequence shown here is derived from an EMBL/GenBank/DDBJ whole genome shotgun (WGS) entry which is preliminary data.</text>
</comment>
<evidence type="ECO:0000313" key="1">
    <source>
        <dbReference type="EMBL" id="OWY31835.1"/>
    </source>
</evidence>